<dbReference type="HOGENOM" id="CLU_014479_0_0_10"/>
<dbReference type="InterPro" id="IPR058849">
    <property type="entry name" value="Ulvan_lyase_2nd"/>
</dbReference>
<sequence length="830" mass="94422">MKLIDNEYMTGFLKKCIFVFAILNAVLTVNGEAQSLKHPVIWVTAEERAGILENIEKYDWAKDLVNQLHERVDPALKIHETNPNAILNTIPAFAKHDRENSEQKAGPLAAGHNKVLALASEAGMLYYLTQNEKYAKFAADILGYYIDVIATKTPKTTTICGYEFFDPRTTYGPFALTYDFIYSYVKQPNATVYNKEKGVRIPFDNAKAQKAIANIVGNVLQEYGKPDQHGKFISNHPILTASGALFSILCIDNDAERERLFNVFWERGTAHQNSFKNTILPMFGEQGIWPESTSYSFMPIITMTLNIVDRVYPEMDVTKDYQHILYGNFLFDYLRHPNRKFVRFGDSKRNNDGTEDLYRYTLSIAERRGYSDLKLKAQMALKQAYDAKGGYKPKLDDGIFNNFQPLDLFWGQPIPDKIEKGINFNKPTVLVKHSGIALQRNLTETANELYGLTGIIGGAHYVHSHLTGISMELYGAGYIMAPNAGLPPSVKERQIPLHENYFRLYAGNNTVIVNGTSHGLDEGSWKGDAYVWQNTTKNIAAEPKHLENPVSENFSFATQFLKDEVNNCDQERTLSTIRTSDITAYYFDMFRSKSLDENKFHDYIYHNIGDETIIKNEKGNVLNLKQTDRYKNDIGDPVQSPGWRYFENTQVTEPIKEGVKVTFKINFDNRYMHMFVPKGVTRAYTKGLTPPTREAENDYLNKKTQLIAIRQTGEAWDKPFISIFEPSLNSESSVQSVESLMDGDKIVGAKVISIVEKNKIIDYIISQDTSDAIYNNKTLNLSFEGRFAIVRVEASKDRKKVSLYIGDGKKLNFEGFKLESNHQNKGFKVF</sequence>
<dbReference type="STRING" id="1454006.AW14_13215"/>
<dbReference type="Gene3D" id="2.70.98.70">
    <property type="match status" value="1"/>
</dbReference>
<protein>
    <recommendedName>
        <fullName evidence="5">Heparinase</fullName>
    </recommendedName>
</protein>
<dbReference type="OrthoDB" id="8732671at2"/>
<dbReference type="InterPro" id="IPR058848">
    <property type="entry name" value="Ulvan_lyase_C"/>
</dbReference>
<gene>
    <name evidence="3" type="ORF">AW14_13215</name>
</gene>
<evidence type="ECO:0000259" key="2">
    <source>
        <dbReference type="Pfam" id="PF26377"/>
    </source>
</evidence>
<dbReference type="Pfam" id="PF26377">
    <property type="entry name" value="Ulvan_lyase_2nd"/>
    <property type="match status" value="1"/>
</dbReference>
<evidence type="ECO:0000313" key="3">
    <source>
        <dbReference type="EMBL" id="AJR04967.1"/>
    </source>
</evidence>
<dbReference type="Gene3D" id="1.50.10.100">
    <property type="entry name" value="Chondroitin AC/alginate lyase"/>
    <property type="match status" value="1"/>
</dbReference>
<evidence type="ECO:0008006" key="5">
    <source>
        <dbReference type="Google" id="ProtNLM"/>
    </source>
</evidence>
<reference evidence="3 4" key="1">
    <citation type="submission" date="2014-02" db="EMBL/GenBank/DDBJ databases">
        <authorList>
            <person name="Young C.-C."/>
            <person name="Hameed A."/>
            <person name="Huang H.-C."/>
            <person name="Shahina M."/>
        </authorList>
    </citation>
    <scope>NUCLEOTIDE SEQUENCE [LARGE SCALE GENOMIC DNA]</scope>
    <source>
        <strain evidence="3 4">CC-SAMT-1</strain>
    </source>
</reference>
<dbReference type="Proteomes" id="UP000032229">
    <property type="component" value="Chromosome"/>
</dbReference>
<feature type="domain" description="Endo-acting ulvan lyase 2nd" evidence="2">
    <location>
        <begin position="285"/>
        <end position="424"/>
    </location>
</feature>
<dbReference type="RefSeq" id="WP_044639176.1">
    <property type="nucleotide sequence ID" value="NZ_CP007202.1"/>
</dbReference>
<dbReference type="InterPro" id="IPR008929">
    <property type="entry name" value="Chondroitin_lyas"/>
</dbReference>
<dbReference type="AlphaFoldDB" id="A0A0C5WFJ8"/>
<accession>A0A0C5WFJ8</accession>
<evidence type="ECO:0000313" key="4">
    <source>
        <dbReference type="Proteomes" id="UP000032229"/>
    </source>
</evidence>
<dbReference type="Pfam" id="PF26374">
    <property type="entry name" value="Ulvan_lyaseC"/>
    <property type="match status" value="1"/>
</dbReference>
<proteinExistence type="predicted"/>
<dbReference type="KEGG" id="sze:AW14_13215"/>
<evidence type="ECO:0000259" key="1">
    <source>
        <dbReference type="Pfam" id="PF26374"/>
    </source>
</evidence>
<dbReference type="EMBL" id="CP007202">
    <property type="protein sequence ID" value="AJR04967.1"/>
    <property type="molecule type" value="Genomic_DNA"/>
</dbReference>
<keyword evidence="4" id="KW-1185">Reference proteome</keyword>
<feature type="domain" description="Endo-acting ulvan lyase C-terminal" evidence="1">
    <location>
        <begin position="734"/>
        <end position="830"/>
    </location>
</feature>
<dbReference type="SUPFAM" id="SSF48230">
    <property type="entry name" value="Chondroitin AC/alginate lyase"/>
    <property type="match status" value="1"/>
</dbReference>
<name>A0A0C5WFJ8_9FLAO</name>
<organism evidence="3 4">
    <name type="scientific">Siansivirga zeaxanthinifaciens CC-SAMT-1</name>
    <dbReference type="NCBI Taxonomy" id="1454006"/>
    <lineage>
        <taxon>Bacteria</taxon>
        <taxon>Pseudomonadati</taxon>
        <taxon>Bacteroidota</taxon>
        <taxon>Flavobacteriia</taxon>
        <taxon>Flavobacteriales</taxon>
        <taxon>Flavobacteriaceae</taxon>
        <taxon>Siansivirga</taxon>
    </lineage>
</organism>